<reference evidence="1" key="1">
    <citation type="submission" date="2021-01" db="EMBL/GenBank/DDBJ databases">
        <authorList>
            <person name="Corre E."/>
            <person name="Pelletier E."/>
            <person name="Niang G."/>
            <person name="Scheremetjew M."/>
            <person name="Finn R."/>
            <person name="Kale V."/>
            <person name="Holt S."/>
            <person name="Cochrane G."/>
            <person name="Meng A."/>
            <person name="Brown T."/>
            <person name="Cohen L."/>
        </authorList>
    </citation>
    <scope>NUCLEOTIDE SEQUENCE</scope>
    <source>
        <strain evidence="1">Grunow 1884</strain>
    </source>
</reference>
<name>A0A7S1ZV50_TRICV</name>
<sequence length="125" mass="14204">MAGREGEEGNDDADECIKGVADGLKRSMLKLEPQRWEKESLPPDKEFLKVAEYAVRHHLGSLLRLQGTMFGDVDPHSEETLIKAYKCTQRQNEIMEKFGAFSGNEAMRRAFESSRLKREAMTKGL</sequence>
<dbReference type="AlphaFoldDB" id="A0A7S1ZV50"/>
<dbReference type="EMBL" id="HBGO01026210">
    <property type="protein sequence ID" value="CAD9349519.1"/>
    <property type="molecule type" value="Transcribed_RNA"/>
</dbReference>
<protein>
    <submittedName>
        <fullName evidence="1">Uncharacterized protein</fullName>
    </submittedName>
</protein>
<proteinExistence type="predicted"/>
<evidence type="ECO:0000313" key="1">
    <source>
        <dbReference type="EMBL" id="CAD9349519.1"/>
    </source>
</evidence>
<organism evidence="1">
    <name type="scientific">Trieres chinensis</name>
    <name type="common">Marine centric diatom</name>
    <name type="synonym">Odontella sinensis</name>
    <dbReference type="NCBI Taxonomy" id="1514140"/>
    <lineage>
        <taxon>Eukaryota</taxon>
        <taxon>Sar</taxon>
        <taxon>Stramenopiles</taxon>
        <taxon>Ochrophyta</taxon>
        <taxon>Bacillariophyta</taxon>
        <taxon>Mediophyceae</taxon>
        <taxon>Biddulphiophycidae</taxon>
        <taxon>Eupodiscales</taxon>
        <taxon>Parodontellaceae</taxon>
        <taxon>Trieres</taxon>
    </lineage>
</organism>
<gene>
    <name evidence="1" type="ORF">OSIN01602_LOCUS15034</name>
</gene>
<accession>A0A7S1ZV50</accession>